<dbReference type="EMBL" id="SGXF01000004">
    <property type="protein sequence ID" value="RZS94310.1"/>
    <property type="molecule type" value="Genomic_DNA"/>
</dbReference>
<proteinExistence type="predicted"/>
<sequence length="425" mass="47709">MKLENTAKKCSSLLLILLMVMSLSLTAFAGEPSVTFKGLAEGFEFQTGSQYTASDLFDGFKNVIPGDHLSEIIQIKNAATDCNYIKLYMKVVVHDEYGNPLTYSESAENADGKDQANIDNQRDETVATMQDFLSRLTMRIYNGAQLIYEASPDKAGALADHVFLGDLRAGETSQLKVELDVPAELDNKYANCVGEADWVFLAEGIEYEKLTVHKVWDDNGNPERPDSVDVWLLRDGRLFETVSLSKENQWTFTWDGLDDQYSWTVEEETVKGYEVSYKIKDNTVFIINHNDYIPVPAPKPVDLTVKKVWSDENNKNGSRPDFVTVTLFDGDHAVEKVTLNARNNWSYRWENLNGSGNWSVVETGIPKGYTPSYYNQNGVVTITNTASLIHTGQLNWPVPVMSILGLVLIVYGVMVIARKRKDKHA</sequence>
<gene>
    <name evidence="4" type="ORF">EV209_2150</name>
</gene>
<feature type="signal peptide" evidence="2">
    <location>
        <begin position="1"/>
        <end position="29"/>
    </location>
</feature>
<keyword evidence="2" id="KW-0732">Signal</keyword>
<evidence type="ECO:0000313" key="4">
    <source>
        <dbReference type="EMBL" id="RZS94310.1"/>
    </source>
</evidence>
<dbReference type="AlphaFoldDB" id="A0A4Q7P4E5"/>
<keyword evidence="1" id="KW-1133">Transmembrane helix</keyword>
<dbReference type="SUPFAM" id="SSF49478">
    <property type="entry name" value="Cna protein B-type domain"/>
    <property type="match status" value="2"/>
</dbReference>
<comment type="caution">
    <text evidence="4">The sequence shown here is derived from an EMBL/GenBank/DDBJ whole genome shotgun (WGS) entry which is preliminary data.</text>
</comment>
<dbReference type="CDD" id="cd00222">
    <property type="entry name" value="CollagenBindB"/>
    <property type="match status" value="2"/>
</dbReference>
<feature type="transmembrane region" description="Helical" evidence="1">
    <location>
        <begin position="396"/>
        <end position="417"/>
    </location>
</feature>
<feature type="chain" id="PRO_5020696546" evidence="2">
    <location>
        <begin position="30"/>
        <end position="425"/>
    </location>
</feature>
<name>A0A4Q7P4E5_9FIRM</name>
<evidence type="ECO:0000259" key="3">
    <source>
        <dbReference type="Pfam" id="PF05738"/>
    </source>
</evidence>
<evidence type="ECO:0000256" key="1">
    <source>
        <dbReference type="SAM" id="Phobius"/>
    </source>
</evidence>
<feature type="domain" description="CNA-B" evidence="3">
    <location>
        <begin position="211"/>
        <end position="288"/>
    </location>
</feature>
<reference evidence="4 5" key="1">
    <citation type="submission" date="2019-02" db="EMBL/GenBank/DDBJ databases">
        <title>Genomic Encyclopedia of Type Strains, Phase IV (KMG-IV): sequencing the most valuable type-strain genomes for metagenomic binning, comparative biology and taxonomic classification.</title>
        <authorList>
            <person name="Goeker M."/>
        </authorList>
    </citation>
    <scope>NUCLEOTIDE SEQUENCE [LARGE SCALE GENOMIC DNA]</scope>
    <source>
        <strain evidence="4 5">DSM 29486</strain>
    </source>
</reference>
<evidence type="ECO:0000313" key="5">
    <source>
        <dbReference type="Proteomes" id="UP000292927"/>
    </source>
</evidence>
<keyword evidence="1" id="KW-0812">Transmembrane</keyword>
<dbReference type="Gene3D" id="2.60.40.1140">
    <property type="entry name" value="Collagen-binding surface protein Cna, B-type domain"/>
    <property type="match status" value="2"/>
</dbReference>
<dbReference type="OrthoDB" id="1747537at2"/>
<protein>
    <submittedName>
        <fullName evidence="4">Cna B-type protein</fullName>
    </submittedName>
</protein>
<accession>A0A4Q7P4E5</accession>
<feature type="domain" description="CNA-B" evidence="3">
    <location>
        <begin position="304"/>
        <end position="385"/>
    </location>
</feature>
<organism evidence="4 5">
    <name type="scientific">Cuneatibacter caecimuris</name>
    <dbReference type="NCBI Taxonomy" id="1796618"/>
    <lineage>
        <taxon>Bacteria</taxon>
        <taxon>Bacillati</taxon>
        <taxon>Bacillota</taxon>
        <taxon>Clostridia</taxon>
        <taxon>Lachnospirales</taxon>
        <taxon>Lachnospiraceae</taxon>
        <taxon>Cuneatibacter</taxon>
    </lineage>
</organism>
<dbReference type="Pfam" id="PF05738">
    <property type="entry name" value="Cna_B"/>
    <property type="match status" value="2"/>
</dbReference>
<dbReference type="Proteomes" id="UP000292927">
    <property type="component" value="Unassembled WGS sequence"/>
</dbReference>
<evidence type="ECO:0000256" key="2">
    <source>
        <dbReference type="SAM" id="SignalP"/>
    </source>
</evidence>
<keyword evidence="5" id="KW-1185">Reference proteome</keyword>
<dbReference type="RefSeq" id="WP_130435429.1">
    <property type="nucleotide sequence ID" value="NZ_SGXF01000004.1"/>
</dbReference>
<keyword evidence="1" id="KW-0472">Membrane</keyword>
<dbReference type="InterPro" id="IPR008454">
    <property type="entry name" value="Collagen-bd_Cna-like_B-typ_dom"/>
</dbReference>